<dbReference type="SUPFAM" id="SSF75005">
    <property type="entry name" value="Arabinanase/levansucrase/invertase"/>
    <property type="match status" value="1"/>
</dbReference>
<evidence type="ECO:0000256" key="6">
    <source>
        <dbReference type="ARBA" id="ARBA00022801"/>
    </source>
</evidence>
<dbReference type="InterPro" id="IPR006710">
    <property type="entry name" value="Glyco_hydro_43"/>
</dbReference>
<dbReference type="SUPFAM" id="SSF48208">
    <property type="entry name" value="Six-hairpin glycosidases"/>
    <property type="match status" value="1"/>
</dbReference>
<dbReference type="RefSeq" id="WP_154533714.1">
    <property type="nucleotide sequence ID" value="NZ_VUNG01000009.1"/>
</dbReference>
<evidence type="ECO:0000256" key="1">
    <source>
        <dbReference type="ARBA" id="ARBA00000966"/>
    </source>
</evidence>
<dbReference type="GO" id="GO:0030245">
    <property type="term" value="P:cellulose catabolic process"/>
    <property type="evidence" value="ECO:0007669"/>
    <property type="project" value="UniProtKB-KW"/>
</dbReference>
<dbReference type="AlphaFoldDB" id="A0A7K0KDY2"/>
<evidence type="ECO:0000256" key="12">
    <source>
        <dbReference type="SAM" id="SignalP"/>
    </source>
</evidence>
<feature type="chain" id="PRO_5029481792" description="cellulase" evidence="12">
    <location>
        <begin position="30"/>
        <end position="851"/>
    </location>
</feature>
<reference evidence="13 14" key="1">
    <citation type="submission" date="2019-08" db="EMBL/GenBank/DDBJ databases">
        <title>In-depth cultivation of the pig gut microbiome towards novel bacterial diversity and tailored functional studies.</title>
        <authorList>
            <person name="Wylensek D."/>
            <person name="Hitch T.C.A."/>
            <person name="Clavel T."/>
        </authorList>
    </citation>
    <scope>NUCLEOTIDE SEQUENCE [LARGE SCALE GENOMIC DNA]</scope>
    <source>
        <strain evidence="13 14">LKV-178-WT-2A</strain>
    </source>
</reference>
<keyword evidence="9" id="KW-0326">Glycosidase</keyword>
<evidence type="ECO:0000256" key="7">
    <source>
        <dbReference type="ARBA" id="ARBA00023001"/>
    </source>
</evidence>
<dbReference type="GO" id="GO:0045493">
    <property type="term" value="P:xylan catabolic process"/>
    <property type="evidence" value="ECO:0007669"/>
    <property type="project" value="UniProtKB-KW"/>
</dbReference>
<evidence type="ECO:0000256" key="10">
    <source>
        <dbReference type="ARBA" id="ARBA00023326"/>
    </source>
</evidence>
<dbReference type="Pfam" id="PF04616">
    <property type="entry name" value="Glyco_hydro_43"/>
    <property type="match status" value="1"/>
</dbReference>
<keyword evidence="6 13" id="KW-0378">Hydrolase</keyword>
<dbReference type="Gene3D" id="1.50.10.10">
    <property type="match status" value="1"/>
</dbReference>
<dbReference type="PANTHER" id="PTHR43772:SF2">
    <property type="entry name" value="PUTATIVE (AFU_ORTHOLOGUE AFUA_2G04480)-RELATED"/>
    <property type="match status" value="1"/>
</dbReference>
<comment type="caution">
    <text evidence="13">The sequence shown here is derived from an EMBL/GenBank/DDBJ whole genome shotgun (WGS) entry which is preliminary data.</text>
</comment>
<comment type="catalytic activity">
    <reaction evidence="1">
        <text>Endohydrolysis of (1-&gt;4)-beta-D-glucosidic linkages in cellulose, lichenin and cereal beta-D-glucans.</text>
        <dbReference type="EC" id="3.2.1.4"/>
    </reaction>
</comment>
<evidence type="ECO:0000256" key="9">
    <source>
        <dbReference type="ARBA" id="ARBA00023295"/>
    </source>
</evidence>
<dbReference type="InterPro" id="IPR002037">
    <property type="entry name" value="Glyco_hydro_8"/>
</dbReference>
<keyword evidence="14" id="KW-1185">Reference proteome</keyword>
<dbReference type="EC" id="3.2.1.4" evidence="4"/>
<dbReference type="Proteomes" id="UP000438914">
    <property type="component" value="Unassembled WGS sequence"/>
</dbReference>
<feature type="site" description="Important for catalytic activity, responsible for pKa modulation of the active site Glu and correct orientation of both the proton donor and substrate" evidence="11">
    <location>
        <position position="162"/>
    </location>
</feature>
<dbReference type="InterPro" id="IPR052176">
    <property type="entry name" value="Glycosyl_Hydrlase_43_Enz"/>
</dbReference>
<dbReference type="InterPro" id="IPR023296">
    <property type="entry name" value="Glyco_hydro_beta-prop_sf"/>
</dbReference>
<dbReference type="EMBL" id="VUNG01000009">
    <property type="protein sequence ID" value="MST84132.1"/>
    <property type="molecule type" value="Genomic_DNA"/>
</dbReference>
<proteinExistence type="inferred from homology"/>
<dbReference type="PANTHER" id="PTHR43772">
    <property type="entry name" value="ENDO-1,4-BETA-XYLANASE"/>
    <property type="match status" value="1"/>
</dbReference>
<keyword evidence="10" id="KW-0624">Polysaccharide degradation</keyword>
<comment type="similarity">
    <text evidence="2">Belongs to the glycosyl hydrolase 8 (cellulase D) family.</text>
</comment>
<dbReference type="PRINTS" id="PR00735">
    <property type="entry name" value="GLHYDRLASE8"/>
</dbReference>
<keyword evidence="5" id="KW-0858">Xylan degradation</keyword>
<accession>A0A7K0KDY2</accession>
<dbReference type="InterPro" id="IPR008928">
    <property type="entry name" value="6-hairpin_glycosidase_sf"/>
</dbReference>
<evidence type="ECO:0000256" key="2">
    <source>
        <dbReference type="ARBA" id="ARBA00009209"/>
    </source>
</evidence>
<evidence type="ECO:0000256" key="3">
    <source>
        <dbReference type="ARBA" id="ARBA00009865"/>
    </source>
</evidence>
<dbReference type="GO" id="GO:0008810">
    <property type="term" value="F:cellulase activity"/>
    <property type="evidence" value="ECO:0007669"/>
    <property type="project" value="UniProtKB-EC"/>
</dbReference>
<evidence type="ECO:0000256" key="11">
    <source>
        <dbReference type="PIRSR" id="PIRSR606710-2"/>
    </source>
</evidence>
<evidence type="ECO:0000313" key="14">
    <source>
        <dbReference type="Proteomes" id="UP000438914"/>
    </source>
</evidence>
<evidence type="ECO:0000313" key="13">
    <source>
        <dbReference type="EMBL" id="MST84132.1"/>
    </source>
</evidence>
<dbReference type="Gene3D" id="2.115.10.20">
    <property type="entry name" value="Glycosyl hydrolase domain, family 43"/>
    <property type="match status" value="1"/>
</dbReference>
<evidence type="ECO:0000256" key="8">
    <source>
        <dbReference type="ARBA" id="ARBA00023277"/>
    </source>
</evidence>
<organism evidence="13 14">
    <name type="scientific">Hallella mizrahii</name>
    <dbReference type="NCBI Taxonomy" id="2606637"/>
    <lineage>
        <taxon>Bacteria</taxon>
        <taxon>Pseudomonadati</taxon>
        <taxon>Bacteroidota</taxon>
        <taxon>Bacteroidia</taxon>
        <taxon>Bacteroidales</taxon>
        <taxon>Prevotellaceae</taxon>
        <taxon>Hallella</taxon>
    </lineage>
</organism>
<dbReference type="CDD" id="cd08990">
    <property type="entry name" value="GH43_AXH_like"/>
    <property type="match status" value="1"/>
</dbReference>
<sequence>MTTFLKRHTRVLWCALTAALLLPSLPSTAQNPVIRDQYSADPTARVFGDRVYLYPSHDIISPVAPERRWFAMADYHVFSSNDLADWTDHGVILDQKQVPWANHEGYAMWAPDCVEHQGRYYLLFPSGLASERGFGIGIATAPSPIGPFTPAAKPLDGVRGIDPCMLQTSRGESYLFWAGNGGITVARMNDDYQSLAETPKTIAGLPDGFKEGPFAFERNGLFYLTFPWVRQKNGTETLAYAMSESPEGPYTFKGLIMDEWPDKCWTNHHSIVQYRGQWYLFYHHNDYSPTFDKCRSVRVDSLSFRPDGTIVKVHPTLRGVGITDARRHIEVDRYSSISPTGAQAVLLDSLQPFRGWVLHLTRQGWARYNRVAFRPNLCRLTLRARAQSLSSVAVTIGNQRVARLSIAPCDTFAEQTVTIAPVAAGIHDIGLQLEKGSNADIDWLSFEGAPIPPYTQGGMQTGRYRNYFAEMGYSSEDIDRRVNDVFQEVFFGPNRVYFEVGDSLGYISDLKNHDVRTEGMSYGMMIAVEMNRKDIFDRLLRWAQRYMLMRQEPLAGYYAWSCKTDGTHNAEGPASDGELYMITSLIFASNRWGNHSGINYLAEAQRLLRLAREGNGQDSANALINPQHRLITFTPSGFGARFTDPSYHLPAFYEVWARWADDGHADDYKAYAAASRRYLHRCIDPLTALCPDLTDYNGKPLTPPGNIAMKGNRDFRYDSWRMPMNIALDYSWACADTAWQRRYANTVQDFFFNKGIDAYIDQYRTDGMPAEKPYEGGGKPGLRHSVGLVATLAAASLVADHAKARDFADRLWHSANVPFADGYFDAYYDGLLRLFAFLHLSGKYRVIAPGQ</sequence>
<evidence type="ECO:0000256" key="5">
    <source>
        <dbReference type="ARBA" id="ARBA00022651"/>
    </source>
</evidence>
<keyword evidence="8" id="KW-0119">Carbohydrate metabolism</keyword>
<name>A0A7K0KDY2_9BACT</name>
<keyword evidence="12" id="KW-0732">Signal</keyword>
<comment type="similarity">
    <text evidence="3">Belongs to the glycosyl hydrolase 43 family.</text>
</comment>
<protein>
    <recommendedName>
        <fullName evidence="4">cellulase</fullName>
        <ecNumber evidence="4">3.2.1.4</ecNumber>
    </recommendedName>
</protein>
<dbReference type="Gene3D" id="2.60.120.260">
    <property type="entry name" value="Galactose-binding domain-like"/>
    <property type="match status" value="1"/>
</dbReference>
<dbReference type="InterPro" id="IPR012341">
    <property type="entry name" value="6hp_glycosidase-like_sf"/>
</dbReference>
<feature type="signal peptide" evidence="12">
    <location>
        <begin position="1"/>
        <end position="29"/>
    </location>
</feature>
<dbReference type="Pfam" id="PF01270">
    <property type="entry name" value="Glyco_hydro_8"/>
    <property type="match status" value="1"/>
</dbReference>
<keyword evidence="7" id="KW-0136">Cellulose degradation</keyword>
<gene>
    <name evidence="13" type="ORF">FYJ73_05535</name>
</gene>
<evidence type="ECO:0000256" key="4">
    <source>
        <dbReference type="ARBA" id="ARBA00012601"/>
    </source>
</evidence>